<organism evidence="1 2">
    <name type="scientific">Chelatococcus sambhunathii</name>
    <dbReference type="NCBI Taxonomy" id="363953"/>
    <lineage>
        <taxon>Bacteria</taxon>
        <taxon>Pseudomonadati</taxon>
        <taxon>Pseudomonadota</taxon>
        <taxon>Alphaproteobacteria</taxon>
        <taxon>Hyphomicrobiales</taxon>
        <taxon>Chelatococcaceae</taxon>
        <taxon>Chelatococcus</taxon>
    </lineage>
</organism>
<keyword evidence="2" id="KW-1185">Reference proteome</keyword>
<comment type="caution">
    <text evidence="1">The sequence shown here is derived from an EMBL/GenBank/DDBJ whole genome shotgun (WGS) entry which is preliminary data.</text>
</comment>
<proteinExistence type="predicted"/>
<accession>A0ABU1DBJ6</accession>
<reference evidence="1" key="1">
    <citation type="submission" date="2020-10" db="EMBL/GenBank/DDBJ databases">
        <authorList>
            <person name="Abbas A."/>
            <person name="Razzaq R."/>
            <person name="Waqas M."/>
            <person name="Abbas N."/>
            <person name="Nielsen T.K."/>
            <person name="Hansen L.H."/>
            <person name="Hussain S."/>
            <person name="Shahid M."/>
        </authorList>
    </citation>
    <scope>NUCLEOTIDE SEQUENCE</scope>
    <source>
        <strain evidence="1">S14</strain>
    </source>
</reference>
<name>A0ABU1DBJ6_9HYPH</name>
<gene>
    <name evidence="1" type="ORF">IHQ68_02480</name>
</gene>
<sequence>MAELTPLSLDDYEAIAAAVQETERGRWFLAEYARRNRAADTAQVLEALSGLERRIAAKDPERDKAVRLIEQAVRSVRPLRAAAAEERDRRLAELTRTLALALEALGARRQPAGQAAARAEAAAPA</sequence>
<protein>
    <submittedName>
        <fullName evidence="1">Uncharacterized protein</fullName>
    </submittedName>
</protein>
<dbReference type="EMBL" id="JADBEO010000004">
    <property type="protein sequence ID" value="MDR4305489.1"/>
    <property type="molecule type" value="Genomic_DNA"/>
</dbReference>
<dbReference type="Proteomes" id="UP001181622">
    <property type="component" value="Unassembled WGS sequence"/>
</dbReference>
<feature type="non-terminal residue" evidence="1">
    <location>
        <position position="125"/>
    </location>
</feature>
<evidence type="ECO:0000313" key="1">
    <source>
        <dbReference type="EMBL" id="MDR4305489.1"/>
    </source>
</evidence>
<evidence type="ECO:0000313" key="2">
    <source>
        <dbReference type="Proteomes" id="UP001181622"/>
    </source>
</evidence>